<dbReference type="GO" id="GO:0016758">
    <property type="term" value="F:hexosyltransferase activity"/>
    <property type="evidence" value="ECO:0007669"/>
    <property type="project" value="TreeGrafter"/>
</dbReference>
<dbReference type="PANTHER" id="PTHR45947:SF3">
    <property type="entry name" value="SULFOQUINOVOSYL TRANSFERASE SQD2"/>
    <property type="match status" value="1"/>
</dbReference>
<gene>
    <name evidence="3" type="ORF">H7C18_19250</name>
</gene>
<dbReference type="Pfam" id="PF13439">
    <property type="entry name" value="Glyco_transf_4"/>
    <property type="match status" value="1"/>
</dbReference>
<evidence type="ECO:0000259" key="1">
    <source>
        <dbReference type="Pfam" id="PF00534"/>
    </source>
</evidence>
<proteinExistence type="predicted"/>
<dbReference type="Proteomes" id="UP000564644">
    <property type="component" value="Unassembled WGS sequence"/>
</dbReference>
<reference evidence="3 4" key="1">
    <citation type="submission" date="2020-08" db="EMBL/GenBank/DDBJ databases">
        <title>Cohnella phylogeny.</title>
        <authorList>
            <person name="Dunlap C."/>
        </authorList>
    </citation>
    <scope>NUCLEOTIDE SEQUENCE [LARGE SCALE GENOMIC DNA]</scope>
    <source>
        <strain evidence="3 4">CBP 2801</strain>
    </source>
</reference>
<dbReference type="PANTHER" id="PTHR45947">
    <property type="entry name" value="SULFOQUINOVOSYL TRANSFERASE SQD2"/>
    <property type="match status" value="1"/>
</dbReference>
<keyword evidence="3" id="KW-0808">Transferase</keyword>
<name>A0A7X0VYL0_9BACL</name>
<accession>A0A7X0VYL0</accession>
<feature type="domain" description="Glycosyltransferase subfamily 4-like N-terminal" evidence="2">
    <location>
        <begin position="25"/>
        <end position="169"/>
    </location>
</feature>
<protein>
    <submittedName>
        <fullName evidence="3">Glycosyltransferase family 4 protein</fullName>
    </submittedName>
</protein>
<dbReference type="RefSeq" id="WP_185130717.1">
    <property type="nucleotide sequence ID" value="NZ_JACJVO010000024.1"/>
</dbReference>
<dbReference type="Gene3D" id="3.40.50.2000">
    <property type="entry name" value="Glycogen Phosphorylase B"/>
    <property type="match status" value="2"/>
</dbReference>
<evidence type="ECO:0000313" key="3">
    <source>
        <dbReference type="EMBL" id="MBB6733058.1"/>
    </source>
</evidence>
<dbReference type="CDD" id="cd03808">
    <property type="entry name" value="GT4_CapM-like"/>
    <property type="match status" value="1"/>
</dbReference>
<dbReference type="InterPro" id="IPR001296">
    <property type="entry name" value="Glyco_trans_1"/>
</dbReference>
<keyword evidence="4" id="KW-1185">Reference proteome</keyword>
<sequence length="398" mass="43795">MNGPKTAYVATVYSHLANFHIPFMKMLQSRGCEVHAYASPDHCKHEVEGAAIPCRDISFSRSPLSLDNAKALRELTRWLRREKYDIVHVHTPNASVVCRIAARLAGCPLVVYTAHGFHFYRGAPRLNWLLYYSMERILSRWTDVLITINGEDYRRARTFPVRGRVAYIPGVGVDAGKFGASGAGRSDALRAELGADEMTFVVLCVAELNDNKNQRQLILAIQELARRGVPAIAVLAGVGEREAELRSLAKECRVEERVRFAGFRRDIPELMRAADAVVLLSKREGLPKAVLEAMAAGKPIVVTDVRGSRDLVASGENGFVVPVGDAAATADALGRLCADPAMRKEFGAQSLSRAERYDIERIKGLLMEAYSGKTLPPELADSKSSERVGVYEQTLSVK</sequence>
<dbReference type="AlphaFoldDB" id="A0A7X0VYL0"/>
<dbReference type="InterPro" id="IPR028098">
    <property type="entry name" value="Glyco_trans_4-like_N"/>
</dbReference>
<dbReference type="EMBL" id="JACJVO010000024">
    <property type="protein sequence ID" value="MBB6733058.1"/>
    <property type="molecule type" value="Genomic_DNA"/>
</dbReference>
<evidence type="ECO:0000313" key="4">
    <source>
        <dbReference type="Proteomes" id="UP000564644"/>
    </source>
</evidence>
<organism evidence="3 4">
    <name type="scientific">Cohnella zeiphila</name>
    <dbReference type="NCBI Taxonomy" id="2761120"/>
    <lineage>
        <taxon>Bacteria</taxon>
        <taxon>Bacillati</taxon>
        <taxon>Bacillota</taxon>
        <taxon>Bacilli</taxon>
        <taxon>Bacillales</taxon>
        <taxon>Paenibacillaceae</taxon>
        <taxon>Cohnella</taxon>
    </lineage>
</organism>
<dbReference type="InterPro" id="IPR050194">
    <property type="entry name" value="Glycosyltransferase_grp1"/>
</dbReference>
<dbReference type="Pfam" id="PF00534">
    <property type="entry name" value="Glycos_transf_1"/>
    <property type="match status" value="1"/>
</dbReference>
<evidence type="ECO:0000259" key="2">
    <source>
        <dbReference type="Pfam" id="PF13439"/>
    </source>
</evidence>
<feature type="domain" description="Glycosyl transferase family 1" evidence="1">
    <location>
        <begin position="187"/>
        <end position="349"/>
    </location>
</feature>
<comment type="caution">
    <text evidence="3">The sequence shown here is derived from an EMBL/GenBank/DDBJ whole genome shotgun (WGS) entry which is preliminary data.</text>
</comment>
<dbReference type="SUPFAM" id="SSF53756">
    <property type="entry name" value="UDP-Glycosyltransferase/glycogen phosphorylase"/>
    <property type="match status" value="1"/>
</dbReference>